<evidence type="ECO:0000256" key="3">
    <source>
        <dbReference type="SAM" id="SignalP"/>
    </source>
</evidence>
<keyword evidence="2" id="KW-1133">Transmembrane helix</keyword>
<keyword evidence="2" id="KW-0472">Membrane</keyword>
<feature type="transmembrane region" description="Helical" evidence="2">
    <location>
        <begin position="90"/>
        <end position="112"/>
    </location>
</feature>
<accession>A0A2M4DNW8</accession>
<feature type="compositionally biased region" description="Low complexity" evidence="1">
    <location>
        <begin position="47"/>
        <end position="61"/>
    </location>
</feature>
<evidence type="ECO:0000313" key="4">
    <source>
        <dbReference type="EMBL" id="MBW79221.1"/>
    </source>
</evidence>
<feature type="signal peptide" evidence="3">
    <location>
        <begin position="1"/>
        <end position="17"/>
    </location>
</feature>
<reference evidence="4" key="1">
    <citation type="submission" date="2018-01" db="EMBL/GenBank/DDBJ databases">
        <title>An insight into the sialome of Amazonian anophelines.</title>
        <authorList>
            <person name="Ribeiro J.M."/>
            <person name="Scarpassa V."/>
            <person name="Calvo E."/>
        </authorList>
    </citation>
    <scope>NUCLEOTIDE SEQUENCE</scope>
</reference>
<evidence type="ECO:0008006" key="5">
    <source>
        <dbReference type="Google" id="ProtNLM"/>
    </source>
</evidence>
<keyword evidence="2" id="KW-0812">Transmembrane</keyword>
<proteinExistence type="predicted"/>
<feature type="region of interest" description="Disordered" evidence="1">
    <location>
        <begin position="45"/>
        <end position="65"/>
    </location>
</feature>
<name>A0A2M4DNW8_ANODA</name>
<dbReference type="EMBL" id="GGFL01015043">
    <property type="protein sequence ID" value="MBW79221.1"/>
    <property type="molecule type" value="Transcribed_RNA"/>
</dbReference>
<sequence>MMMVMVMRRMMMRRTAAMLVMLLLRQTQVSRCVQHRQRVRILPVAKTTTTSSSSSSSSTTTAHTNTITEHAVRIATGGTKFRVLRPMTTVMVMVMMMMMVVLFIGILLVRAVDRIETPAVGRTFVQRS</sequence>
<keyword evidence="3" id="KW-0732">Signal</keyword>
<protein>
    <recommendedName>
        <fullName evidence="5">Secreted protein</fullName>
    </recommendedName>
</protein>
<feature type="chain" id="PRO_5014714493" description="Secreted protein" evidence="3">
    <location>
        <begin position="18"/>
        <end position="128"/>
    </location>
</feature>
<evidence type="ECO:0000256" key="1">
    <source>
        <dbReference type="SAM" id="MobiDB-lite"/>
    </source>
</evidence>
<organism evidence="4">
    <name type="scientific">Anopheles darlingi</name>
    <name type="common">Mosquito</name>
    <dbReference type="NCBI Taxonomy" id="43151"/>
    <lineage>
        <taxon>Eukaryota</taxon>
        <taxon>Metazoa</taxon>
        <taxon>Ecdysozoa</taxon>
        <taxon>Arthropoda</taxon>
        <taxon>Hexapoda</taxon>
        <taxon>Insecta</taxon>
        <taxon>Pterygota</taxon>
        <taxon>Neoptera</taxon>
        <taxon>Endopterygota</taxon>
        <taxon>Diptera</taxon>
        <taxon>Nematocera</taxon>
        <taxon>Culicoidea</taxon>
        <taxon>Culicidae</taxon>
        <taxon>Anophelinae</taxon>
        <taxon>Anopheles</taxon>
    </lineage>
</organism>
<dbReference type="AlphaFoldDB" id="A0A2M4DNW8"/>
<evidence type="ECO:0000256" key="2">
    <source>
        <dbReference type="SAM" id="Phobius"/>
    </source>
</evidence>